<proteinExistence type="predicted"/>
<evidence type="ECO:0000256" key="1">
    <source>
        <dbReference type="SAM" id="MobiDB-lite"/>
    </source>
</evidence>
<gene>
    <name evidence="2" type="ORF">MPIPNATIZW_LOCUS7734</name>
</gene>
<feature type="compositionally biased region" description="Low complexity" evidence="1">
    <location>
        <begin position="38"/>
        <end position="51"/>
    </location>
</feature>
<accession>A0ABN9ZMA0</accession>
<name>A0ABN9ZMA0_PIPNA</name>
<protein>
    <submittedName>
        <fullName evidence="2">Uncharacterized protein</fullName>
    </submittedName>
</protein>
<sequence length="126" mass="13398">MLGKGDLRDCGPGNKTLLTDTPLFPSLHLSHLCKVQVPSGPSQGPCPSSLGLRGAKRSRNPHQREAQGGGLGPGRMCRGEDGVRATPFGSGCWAERSWTWGTDLKGTGNRAGYLVLKKVSENERSV</sequence>
<keyword evidence="3" id="KW-1185">Reference proteome</keyword>
<evidence type="ECO:0000313" key="2">
    <source>
        <dbReference type="EMBL" id="CAK6439428.1"/>
    </source>
</evidence>
<feature type="region of interest" description="Disordered" evidence="1">
    <location>
        <begin position="38"/>
        <end position="79"/>
    </location>
</feature>
<evidence type="ECO:0000313" key="3">
    <source>
        <dbReference type="Proteomes" id="UP001314169"/>
    </source>
</evidence>
<dbReference type="Proteomes" id="UP001314169">
    <property type="component" value="Chromosome 18"/>
</dbReference>
<dbReference type="EMBL" id="OY882875">
    <property type="protein sequence ID" value="CAK6439428.1"/>
    <property type="molecule type" value="Genomic_DNA"/>
</dbReference>
<reference evidence="2" key="1">
    <citation type="submission" date="2023-12" db="EMBL/GenBank/DDBJ databases">
        <authorList>
            <person name="Brown T."/>
        </authorList>
    </citation>
    <scope>NUCLEOTIDE SEQUENCE</scope>
</reference>
<organism evidence="2 3">
    <name type="scientific">Pipistrellus nathusii</name>
    <name type="common">Nathusius' pipistrelle</name>
    <dbReference type="NCBI Taxonomy" id="59473"/>
    <lineage>
        <taxon>Eukaryota</taxon>
        <taxon>Metazoa</taxon>
        <taxon>Chordata</taxon>
        <taxon>Craniata</taxon>
        <taxon>Vertebrata</taxon>
        <taxon>Euteleostomi</taxon>
        <taxon>Mammalia</taxon>
        <taxon>Eutheria</taxon>
        <taxon>Laurasiatheria</taxon>
        <taxon>Chiroptera</taxon>
        <taxon>Yangochiroptera</taxon>
        <taxon>Vespertilionidae</taxon>
        <taxon>Pipistrellus</taxon>
    </lineage>
</organism>